<organism evidence="1 2">
    <name type="scientific">Pistacia integerrima</name>
    <dbReference type="NCBI Taxonomy" id="434235"/>
    <lineage>
        <taxon>Eukaryota</taxon>
        <taxon>Viridiplantae</taxon>
        <taxon>Streptophyta</taxon>
        <taxon>Embryophyta</taxon>
        <taxon>Tracheophyta</taxon>
        <taxon>Spermatophyta</taxon>
        <taxon>Magnoliopsida</taxon>
        <taxon>eudicotyledons</taxon>
        <taxon>Gunneridae</taxon>
        <taxon>Pentapetalae</taxon>
        <taxon>rosids</taxon>
        <taxon>malvids</taxon>
        <taxon>Sapindales</taxon>
        <taxon>Anacardiaceae</taxon>
        <taxon>Pistacia</taxon>
    </lineage>
</organism>
<gene>
    <name evidence="1" type="ORF">Pint_14018</name>
</gene>
<evidence type="ECO:0000313" key="1">
    <source>
        <dbReference type="EMBL" id="KAJ0030843.1"/>
    </source>
</evidence>
<evidence type="ECO:0000313" key="2">
    <source>
        <dbReference type="Proteomes" id="UP001163603"/>
    </source>
</evidence>
<proteinExistence type="predicted"/>
<dbReference type="EMBL" id="CM047743">
    <property type="protein sequence ID" value="KAJ0030843.1"/>
    <property type="molecule type" value="Genomic_DNA"/>
</dbReference>
<dbReference type="Proteomes" id="UP001163603">
    <property type="component" value="Chromosome 8"/>
</dbReference>
<accession>A0ACC0Y8J6</accession>
<reference evidence="2" key="1">
    <citation type="journal article" date="2023" name="G3 (Bethesda)">
        <title>Genome assembly and association tests identify interacting loci associated with vigor, precocity, and sex in interspecific pistachio rootstocks.</title>
        <authorList>
            <person name="Palmer W."/>
            <person name="Jacygrad E."/>
            <person name="Sagayaradj S."/>
            <person name="Cavanaugh K."/>
            <person name="Han R."/>
            <person name="Bertier L."/>
            <person name="Beede B."/>
            <person name="Kafkas S."/>
            <person name="Golino D."/>
            <person name="Preece J."/>
            <person name="Michelmore R."/>
        </authorList>
    </citation>
    <scope>NUCLEOTIDE SEQUENCE [LARGE SCALE GENOMIC DNA]</scope>
</reference>
<name>A0ACC0Y8J6_9ROSI</name>
<protein>
    <submittedName>
        <fullName evidence="1">Uncharacterized protein</fullName>
    </submittedName>
</protein>
<keyword evidence="2" id="KW-1185">Reference proteome</keyword>
<comment type="caution">
    <text evidence="1">The sequence shown here is derived from an EMBL/GenBank/DDBJ whole genome shotgun (WGS) entry which is preliminary data.</text>
</comment>
<sequence>MARIIPQALHRHRYLKSPPSTLLAQTRHHSFKAQLIEIDLDSSSSTASGGESEADRLAIKKLEDIVQKIIVQKATPDWLPFMPGWSFWVPPQRRPNTIVDWMSKLANQLTEEETLSLTTVRGWPCSSFLLEDLAKMDIEVETLKEDGEPREIKVEVLPDSESTSQPEDEER</sequence>